<evidence type="ECO:0000313" key="2">
    <source>
        <dbReference type="Proteomes" id="UP000076486"/>
    </source>
</evidence>
<accession>A0A167KUK2</accession>
<reference evidence="1 2" key="1">
    <citation type="submission" date="2013-07" db="EMBL/GenBank/DDBJ databases">
        <title>Comparative Genomic and Metabolomic Analysis of Twelve Strains of Pseudoalteromonas luteoviolacea.</title>
        <authorList>
            <person name="Vynne N.G."/>
            <person name="Mansson M."/>
            <person name="Gram L."/>
        </authorList>
    </citation>
    <scope>NUCLEOTIDE SEQUENCE [LARGE SCALE GENOMIC DNA]</scope>
    <source>
        <strain evidence="1 2">CPMOR-1</strain>
    </source>
</reference>
<proteinExistence type="predicted"/>
<gene>
    <name evidence="1" type="ORF">N473_17860</name>
</gene>
<name>A0A167KUK2_9GAMM</name>
<dbReference type="PATRIC" id="fig|1365248.3.peg.2491"/>
<organism evidence="1 2">
    <name type="scientific">Pseudoalteromonas luteoviolacea CPMOR-1</name>
    <dbReference type="NCBI Taxonomy" id="1365248"/>
    <lineage>
        <taxon>Bacteria</taxon>
        <taxon>Pseudomonadati</taxon>
        <taxon>Pseudomonadota</taxon>
        <taxon>Gammaproteobacteria</taxon>
        <taxon>Alteromonadales</taxon>
        <taxon>Pseudoalteromonadaceae</taxon>
        <taxon>Pseudoalteromonas</taxon>
    </lineage>
</organism>
<dbReference type="AlphaFoldDB" id="A0A167KUK2"/>
<dbReference type="EMBL" id="AUYC01000028">
    <property type="protein sequence ID" value="KZN63295.1"/>
    <property type="molecule type" value="Genomic_DNA"/>
</dbReference>
<protein>
    <submittedName>
        <fullName evidence="1">Uncharacterized protein</fullName>
    </submittedName>
</protein>
<sequence>MKELSSYEVQEVAGGDVIDRFLDGVSNGLPWDQALIEALFPNPF</sequence>
<comment type="caution">
    <text evidence="1">The sequence shown here is derived from an EMBL/GenBank/DDBJ whole genome shotgun (WGS) entry which is preliminary data.</text>
</comment>
<dbReference type="Proteomes" id="UP000076486">
    <property type="component" value="Unassembled WGS sequence"/>
</dbReference>
<evidence type="ECO:0000313" key="1">
    <source>
        <dbReference type="EMBL" id="KZN63295.1"/>
    </source>
</evidence>